<dbReference type="GO" id="GO:0051225">
    <property type="term" value="P:spindle assembly"/>
    <property type="evidence" value="ECO:0007669"/>
    <property type="project" value="InterPro"/>
</dbReference>
<dbReference type="Proteomes" id="UP001153620">
    <property type="component" value="Chromosome 2"/>
</dbReference>
<dbReference type="GO" id="GO:0070652">
    <property type="term" value="C:HAUS complex"/>
    <property type="evidence" value="ECO:0007669"/>
    <property type="project" value="InterPro"/>
</dbReference>
<name>A0A9N9RZL9_9DIPT</name>
<sequence>MSTIEERMSNSIVYNLQILSYVIEPNPQLEEFLTDGLFMKTNTQAFIQVTYYLFNILDQKEFRKKFYWPIIDKKSENSYRTCSVEFINNLIDKYSLKQEKIKHVSVVHPSGKKFMSLILDLIITAIKEVMKRKNYSTDVSLDLEKAEEVVSTMCEIETELESIIKIELKPLREKTVEIQELINSIYPIDSPIPFEEFITNWNSINKQRLAKIKEQKAKIKEIYKRADLLQQKGHEMLRNKEHKIIKPTDNEIKELADFYQNIELPIDKELNIVSLILHLESSLSVIQNYIQNFSYDEVEISDEEMRIVKRKLEELKQFEPLMQKLSEKQQQLKEKVMERDVDEEDVQDDELFDEAQGKEVMRTIASPRLCFETAKSSINKVLKIHKLAFGENEGTTSSADHSMMQSRLYRPLSDTSLNRSKEMGPPKARDLPSRRRKRDPMAILDKALARSRSKQDLNSTAVNTGVNPTLVASTPFSSTMLSPDLINHANFSMISNISTVTQTPHIPNKGNNVFAQFMNVQQNVQFHAIPKPDVLLMDQIPWNDEIKMKNLQKSPITKADPIVSLEEAFGRKMTLVEIDQNVAGPSTMPKIAVNDETLCAGSSMNEFSSSSDITVCEKENFGSELETFMFTKQACEEDLFNVSDSILVDD</sequence>
<evidence type="ECO:0000259" key="2">
    <source>
        <dbReference type="Pfam" id="PF14661"/>
    </source>
</evidence>
<feature type="domain" description="HAUS augmin-like complex subunit 6 N-terminal" evidence="2">
    <location>
        <begin position="13"/>
        <end position="217"/>
    </location>
</feature>
<gene>
    <name evidence="3" type="ORF">CHIRRI_LOCUS8706</name>
</gene>
<proteinExistence type="predicted"/>
<reference evidence="3" key="1">
    <citation type="submission" date="2022-01" db="EMBL/GenBank/DDBJ databases">
        <authorList>
            <person name="King R."/>
        </authorList>
    </citation>
    <scope>NUCLEOTIDE SEQUENCE</scope>
</reference>
<keyword evidence="4" id="KW-1185">Reference proteome</keyword>
<evidence type="ECO:0000256" key="1">
    <source>
        <dbReference type="SAM" id="MobiDB-lite"/>
    </source>
</evidence>
<dbReference type="GO" id="GO:1990498">
    <property type="term" value="C:mitotic spindle microtubule"/>
    <property type="evidence" value="ECO:0007669"/>
    <property type="project" value="TreeGrafter"/>
</dbReference>
<dbReference type="AlphaFoldDB" id="A0A9N9RZL9"/>
<dbReference type="InterPro" id="IPR026797">
    <property type="entry name" value="HAUS_6"/>
</dbReference>
<feature type="region of interest" description="Disordered" evidence="1">
    <location>
        <begin position="411"/>
        <end position="440"/>
    </location>
</feature>
<dbReference type="PANTHER" id="PTHR16151:SF2">
    <property type="entry name" value="HAUS AUGMIN-LIKE COMPLEX SUBUNIT 6"/>
    <property type="match status" value="1"/>
</dbReference>
<evidence type="ECO:0000313" key="3">
    <source>
        <dbReference type="EMBL" id="CAG9805838.1"/>
    </source>
</evidence>
<evidence type="ECO:0000313" key="4">
    <source>
        <dbReference type="Proteomes" id="UP001153620"/>
    </source>
</evidence>
<dbReference type="Pfam" id="PF14661">
    <property type="entry name" value="HAUS6_N"/>
    <property type="match status" value="1"/>
</dbReference>
<feature type="compositionally biased region" description="Basic and acidic residues" evidence="1">
    <location>
        <begin position="419"/>
        <end position="433"/>
    </location>
</feature>
<dbReference type="PANTHER" id="PTHR16151">
    <property type="entry name" value="HAUS AUGMIN-LIKE COMPLEX SUBUNIT 6"/>
    <property type="match status" value="1"/>
</dbReference>
<dbReference type="InterPro" id="IPR028163">
    <property type="entry name" value="HAUS_6_N"/>
</dbReference>
<protein>
    <recommendedName>
        <fullName evidence="2">HAUS augmin-like complex subunit 6 N-terminal domain-containing protein</fullName>
    </recommendedName>
</protein>
<organism evidence="3 4">
    <name type="scientific">Chironomus riparius</name>
    <dbReference type="NCBI Taxonomy" id="315576"/>
    <lineage>
        <taxon>Eukaryota</taxon>
        <taxon>Metazoa</taxon>
        <taxon>Ecdysozoa</taxon>
        <taxon>Arthropoda</taxon>
        <taxon>Hexapoda</taxon>
        <taxon>Insecta</taxon>
        <taxon>Pterygota</taxon>
        <taxon>Neoptera</taxon>
        <taxon>Endopterygota</taxon>
        <taxon>Diptera</taxon>
        <taxon>Nematocera</taxon>
        <taxon>Chironomoidea</taxon>
        <taxon>Chironomidae</taxon>
        <taxon>Chironominae</taxon>
        <taxon>Chironomus</taxon>
    </lineage>
</organism>
<dbReference type="GO" id="GO:0008017">
    <property type="term" value="F:microtubule binding"/>
    <property type="evidence" value="ECO:0007669"/>
    <property type="project" value="TreeGrafter"/>
</dbReference>
<reference evidence="3" key="2">
    <citation type="submission" date="2022-10" db="EMBL/GenBank/DDBJ databases">
        <authorList>
            <consortium name="ENA_rothamsted_submissions"/>
            <consortium name="culmorum"/>
            <person name="King R."/>
        </authorList>
    </citation>
    <scope>NUCLEOTIDE SEQUENCE</scope>
</reference>
<accession>A0A9N9RZL9</accession>
<dbReference type="EMBL" id="OU895878">
    <property type="protein sequence ID" value="CAG9805838.1"/>
    <property type="molecule type" value="Genomic_DNA"/>
</dbReference>
<dbReference type="OrthoDB" id="5575722at2759"/>